<sequence length="93" mass="10388">MDMSFLVLCVLLFATSCSCDKDVQIGMRVAAGSQSVTLQPWLVGLTAVVGFLFILFIILIVRRLLRKDREDGDGWDYDKTIEIDGDDTKQTSL</sequence>
<dbReference type="PANTHER" id="PTHR15296:SF2">
    <property type="entry name" value="SMALL INTEGRAL MEMBRANE PROTEIN 24"/>
    <property type="match status" value="1"/>
</dbReference>
<evidence type="ECO:0000256" key="8">
    <source>
        <dbReference type="SAM" id="SignalP"/>
    </source>
</evidence>
<feature type="region of interest" description="Disordered" evidence="6">
    <location>
        <begin position="70"/>
        <end position="93"/>
    </location>
</feature>
<keyword evidence="3 7" id="KW-1133">Transmembrane helix</keyword>
<evidence type="ECO:0000256" key="7">
    <source>
        <dbReference type="SAM" id="Phobius"/>
    </source>
</evidence>
<evidence type="ECO:0000313" key="9">
    <source>
        <dbReference type="Proteomes" id="UP000694890"/>
    </source>
</evidence>
<dbReference type="PANTHER" id="PTHR15296">
    <property type="entry name" value="MEMBRANE-ASSOCIATED PROTEIN MAP17"/>
    <property type="match status" value="1"/>
</dbReference>
<feature type="chain" id="PRO_5042461005" evidence="8">
    <location>
        <begin position="20"/>
        <end position="93"/>
    </location>
</feature>
<dbReference type="GeneID" id="108900689"/>
<dbReference type="InterPro" id="IPR031627">
    <property type="entry name" value="PDZK1IP1/SMIM24"/>
</dbReference>
<evidence type="ECO:0000256" key="6">
    <source>
        <dbReference type="SAM" id="MobiDB-lite"/>
    </source>
</evidence>
<feature type="signal peptide" evidence="8">
    <location>
        <begin position="1"/>
        <end position="19"/>
    </location>
</feature>
<name>A0AAJ7QIU6_LATCA</name>
<organism evidence="9 10">
    <name type="scientific">Lates calcarifer</name>
    <name type="common">Barramundi</name>
    <name type="synonym">Holocentrus calcarifer</name>
    <dbReference type="NCBI Taxonomy" id="8187"/>
    <lineage>
        <taxon>Eukaryota</taxon>
        <taxon>Metazoa</taxon>
        <taxon>Chordata</taxon>
        <taxon>Craniata</taxon>
        <taxon>Vertebrata</taxon>
        <taxon>Euteleostomi</taxon>
        <taxon>Actinopterygii</taxon>
        <taxon>Neopterygii</taxon>
        <taxon>Teleostei</taxon>
        <taxon>Neoteleostei</taxon>
        <taxon>Acanthomorphata</taxon>
        <taxon>Carangaria</taxon>
        <taxon>Carangaria incertae sedis</taxon>
        <taxon>Centropomidae</taxon>
        <taxon>Lates</taxon>
    </lineage>
</organism>
<evidence type="ECO:0000256" key="5">
    <source>
        <dbReference type="ARBA" id="ARBA00049650"/>
    </source>
</evidence>
<dbReference type="Proteomes" id="UP000694890">
    <property type="component" value="Linkage group LG17"/>
</dbReference>
<evidence type="ECO:0000256" key="1">
    <source>
        <dbReference type="ARBA" id="ARBA00004167"/>
    </source>
</evidence>
<gene>
    <name evidence="10" type="primary">LOC108900689</name>
</gene>
<keyword evidence="4 7" id="KW-0472">Membrane</keyword>
<reference evidence="10" key="1">
    <citation type="submission" date="2025-08" db="UniProtKB">
        <authorList>
            <consortium name="RefSeq"/>
        </authorList>
    </citation>
    <scope>IDENTIFICATION</scope>
    <source>
        <tissue evidence="10">Brain</tissue>
    </source>
</reference>
<comment type="subcellular location">
    <subcellularLocation>
        <location evidence="1">Membrane</location>
        <topology evidence="1">Single-pass membrane protein</topology>
    </subcellularLocation>
</comment>
<evidence type="ECO:0000313" key="10">
    <source>
        <dbReference type="RefSeq" id="XP_018557379.1"/>
    </source>
</evidence>
<evidence type="ECO:0000256" key="4">
    <source>
        <dbReference type="ARBA" id="ARBA00023136"/>
    </source>
</evidence>
<comment type="similarity">
    <text evidence="5">Belongs to the PDZK1-interacting protein 1/SMIM24 family.</text>
</comment>
<protein>
    <submittedName>
        <fullName evidence="10">Uncharacterized protein LOC108900689</fullName>
    </submittedName>
</protein>
<dbReference type="Pfam" id="PF15807">
    <property type="entry name" value="MAP17"/>
    <property type="match status" value="1"/>
</dbReference>
<dbReference type="GO" id="GO:0016020">
    <property type="term" value="C:membrane"/>
    <property type="evidence" value="ECO:0007669"/>
    <property type="project" value="UniProtKB-SubCell"/>
</dbReference>
<feature type="transmembrane region" description="Helical" evidence="7">
    <location>
        <begin position="43"/>
        <end position="61"/>
    </location>
</feature>
<evidence type="ECO:0000256" key="3">
    <source>
        <dbReference type="ARBA" id="ARBA00022989"/>
    </source>
</evidence>
<proteinExistence type="inferred from homology"/>
<keyword evidence="8" id="KW-0732">Signal</keyword>
<keyword evidence="2 7" id="KW-0812">Transmembrane</keyword>
<dbReference type="RefSeq" id="XP_018557379.1">
    <property type="nucleotide sequence ID" value="XM_018701863.2"/>
</dbReference>
<evidence type="ECO:0000256" key="2">
    <source>
        <dbReference type="ARBA" id="ARBA00022692"/>
    </source>
</evidence>
<accession>A0AAJ7QIU6</accession>
<dbReference type="KEGG" id="lcf:108900689"/>
<dbReference type="AlphaFoldDB" id="A0AAJ7QIU6"/>